<dbReference type="Proteomes" id="UP000264605">
    <property type="component" value="Chromosome"/>
</dbReference>
<protein>
    <submittedName>
        <fullName evidence="2">Uncharacterized protein</fullName>
    </submittedName>
</protein>
<dbReference type="KEGG" id="pdj:D0907_11890"/>
<dbReference type="EMBL" id="CP032090">
    <property type="protein sequence ID" value="AXV65919.1"/>
    <property type="molecule type" value="Genomic_DNA"/>
</dbReference>
<sequence length="162" mass="18420">MISPTNLLDRTYVYSQSLDNSGRTDCWVLSENEEYKRIDTSKQNMSHLLDTIDQARSKGRRWSIGNKSIVFYVLLNGACVVRVKPLTLDVNGRLSYVQIVTNFRSKNRIAAADTLGKLAEITGRVTDGSEVKVAARCKKILKLPLWLIIVHIVLFSWRFSDD</sequence>
<feature type="transmembrane region" description="Helical" evidence="1">
    <location>
        <begin position="140"/>
        <end position="159"/>
    </location>
</feature>
<name>A0AAD0WD01_9GAMM</name>
<organism evidence="2 3">
    <name type="scientific">Pseudoalteromonas lipolytica</name>
    <dbReference type="NCBI Taxonomy" id="570156"/>
    <lineage>
        <taxon>Bacteria</taxon>
        <taxon>Pseudomonadati</taxon>
        <taxon>Pseudomonadota</taxon>
        <taxon>Gammaproteobacteria</taxon>
        <taxon>Alteromonadales</taxon>
        <taxon>Pseudoalteromonadaceae</taxon>
        <taxon>Pseudoalteromonas</taxon>
    </lineage>
</organism>
<dbReference type="AlphaFoldDB" id="A0AAD0WD01"/>
<keyword evidence="1" id="KW-1133">Transmembrane helix</keyword>
<accession>A0AAD0WD01</accession>
<evidence type="ECO:0000313" key="3">
    <source>
        <dbReference type="Proteomes" id="UP000264605"/>
    </source>
</evidence>
<keyword evidence="1" id="KW-0472">Membrane</keyword>
<evidence type="ECO:0000313" key="2">
    <source>
        <dbReference type="EMBL" id="AXV65919.1"/>
    </source>
</evidence>
<proteinExistence type="predicted"/>
<reference evidence="2 3" key="1">
    <citation type="submission" date="2018-08" db="EMBL/GenBank/DDBJ databases">
        <title>Draft genome sequence of Pseudoalteromonas donghaensis HJ51.</title>
        <authorList>
            <person name="Oh J."/>
            <person name="Roh D."/>
        </authorList>
    </citation>
    <scope>NUCLEOTIDE SEQUENCE [LARGE SCALE GENOMIC DNA]</scope>
    <source>
        <strain evidence="2 3">HJ51</strain>
    </source>
</reference>
<gene>
    <name evidence="2" type="ORF">D0907_11890</name>
</gene>
<evidence type="ECO:0000256" key="1">
    <source>
        <dbReference type="SAM" id="Phobius"/>
    </source>
</evidence>
<keyword evidence="1" id="KW-0812">Transmembrane</keyword>